<dbReference type="RefSeq" id="XP_017974836.1">
    <property type="nucleotide sequence ID" value="XM_018119347.1"/>
</dbReference>
<dbReference type="CDD" id="cd06222">
    <property type="entry name" value="RNase_H_like"/>
    <property type="match status" value="1"/>
</dbReference>
<dbReference type="Pfam" id="PF13456">
    <property type="entry name" value="RVT_3"/>
    <property type="match status" value="1"/>
</dbReference>
<evidence type="ECO:0000259" key="2">
    <source>
        <dbReference type="Pfam" id="PF13456"/>
    </source>
</evidence>
<dbReference type="AlphaFoldDB" id="A0AB32W9U0"/>
<dbReference type="GeneID" id="18601503"/>
<dbReference type="PANTHER" id="PTHR47723">
    <property type="entry name" value="OS05G0353850 PROTEIN"/>
    <property type="match status" value="1"/>
</dbReference>
<reference evidence="3" key="1">
    <citation type="journal article" date="1997" name="Nucleic Acids Res.">
        <title>tRNAscan-SE: a program for improved detection of transfer RNA genes in genomic sequence.</title>
        <authorList>
            <person name="Lowe T.M."/>
            <person name="Eddy S.R."/>
        </authorList>
    </citation>
    <scope>NUCLEOTIDE SEQUENCE [LARGE SCALE GENOMIC DNA]</scope>
    <source>
        <strain evidence="3">r\B97-61/B2</strain>
    </source>
</reference>
<feature type="domain" description="RNase H type-1" evidence="2">
    <location>
        <begin position="215"/>
        <end position="337"/>
    </location>
</feature>
<dbReference type="InterPro" id="IPR036397">
    <property type="entry name" value="RNaseH_sf"/>
</dbReference>
<dbReference type="SUPFAM" id="SSF53098">
    <property type="entry name" value="Ribonuclease H-like"/>
    <property type="match status" value="1"/>
</dbReference>
<dbReference type="Proteomes" id="UP000694886">
    <property type="component" value="Chromosome 4"/>
</dbReference>
<dbReference type="InterPro" id="IPR053151">
    <property type="entry name" value="RNase_H-like"/>
</dbReference>
<feature type="region of interest" description="Disordered" evidence="1">
    <location>
        <begin position="18"/>
        <end position="51"/>
    </location>
</feature>
<dbReference type="PANTHER" id="PTHR47723:SF19">
    <property type="entry name" value="POLYNUCLEOTIDYL TRANSFERASE, RIBONUCLEASE H-LIKE SUPERFAMILY PROTEIN"/>
    <property type="match status" value="1"/>
</dbReference>
<evidence type="ECO:0000313" key="4">
    <source>
        <dbReference type="RefSeq" id="XP_017974836.1"/>
    </source>
</evidence>
<accession>A0AB32W9U0</accession>
<evidence type="ECO:0000256" key="1">
    <source>
        <dbReference type="SAM" id="MobiDB-lite"/>
    </source>
</evidence>
<dbReference type="Gramene" id="Tc04v2_t006780.1">
    <property type="protein sequence ID" value="Tc04v2_p006780.1"/>
    <property type="gene ID" value="Tc04v2_g006780"/>
</dbReference>
<reference evidence="4" key="2">
    <citation type="submission" date="2025-08" db="UniProtKB">
        <authorList>
            <consortium name="RefSeq"/>
        </authorList>
    </citation>
    <scope>IDENTIFICATION</scope>
</reference>
<organism evidence="3 4">
    <name type="scientific">Theobroma cacao</name>
    <name type="common">Cacao</name>
    <name type="synonym">Cocoa</name>
    <dbReference type="NCBI Taxonomy" id="3641"/>
    <lineage>
        <taxon>Eukaryota</taxon>
        <taxon>Viridiplantae</taxon>
        <taxon>Streptophyta</taxon>
        <taxon>Embryophyta</taxon>
        <taxon>Tracheophyta</taxon>
        <taxon>Spermatophyta</taxon>
        <taxon>Magnoliopsida</taxon>
        <taxon>eudicotyledons</taxon>
        <taxon>Gunneridae</taxon>
        <taxon>Pentapetalae</taxon>
        <taxon>rosids</taxon>
        <taxon>malvids</taxon>
        <taxon>Malvales</taxon>
        <taxon>Malvaceae</taxon>
        <taxon>Byttnerioideae</taxon>
        <taxon>Theobroma</taxon>
    </lineage>
</organism>
<proteinExistence type="predicted"/>
<evidence type="ECO:0000313" key="3">
    <source>
        <dbReference type="Proteomes" id="UP000694886"/>
    </source>
</evidence>
<protein>
    <submittedName>
        <fullName evidence="4">Uncharacterized protein LOC18601503</fullName>
    </submittedName>
</protein>
<sequence length="370" mass="41043">MGRNSSFMSDASYYKQSRSNASSMGNISRTGSCESLPSSRTNTFDSRSDASSSMTTADVLSRCAIPSYRTNTTDFRSNACSSMKRAESLSRCAIQSVGSRSSSPASEDTFSRRAFLARDDVPANRHLYPPEWLRGINRDRGGQHLRSSAYSTVLHKANASNTGASGSWDVQVNRQRRMMPYYPRSSLDHFNVTFEPQIQWPGYWSPPSAAVLKINCAGAFSASSHQAGFGAVIRTQEGYFLAASSGKLAACEEAIVAEISAIKEGLRLADWMKLQEVEVRSDSLFVITELQKPGNSWLAFPYHQLLNEVKGIVATFRNCKFLHVGQEANSVAHWLAMYGFFVETIQSWFYTAPNFLLPALQQDVYSGYTY</sequence>
<dbReference type="GO" id="GO:0003676">
    <property type="term" value="F:nucleic acid binding"/>
    <property type="evidence" value="ECO:0007669"/>
    <property type="project" value="InterPro"/>
</dbReference>
<dbReference type="InterPro" id="IPR012337">
    <property type="entry name" value="RNaseH-like_sf"/>
</dbReference>
<dbReference type="InterPro" id="IPR002156">
    <property type="entry name" value="RNaseH_domain"/>
</dbReference>
<gene>
    <name evidence="4" type="primary">LOC18601503</name>
</gene>
<dbReference type="InterPro" id="IPR044730">
    <property type="entry name" value="RNase_H-like_dom_plant"/>
</dbReference>
<dbReference type="KEGG" id="tcc:18601503"/>
<name>A0AB32W9U0_THECC</name>
<dbReference type="Gene3D" id="3.30.420.10">
    <property type="entry name" value="Ribonuclease H-like superfamily/Ribonuclease H"/>
    <property type="match status" value="1"/>
</dbReference>
<dbReference type="GO" id="GO:0004523">
    <property type="term" value="F:RNA-DNA hybrid ribonuclease activity"/>
    <property type="evidence" value="ECO:0007669"/>
    <property type="project" value="InterPro"/>
</dbReference>